<reference evidence="2" key="1">
    <citation type="submission" date="2016-10" db="EMBL/GenBank/DDBJ databases">
        <authorList>
            <person name="Varghese N."/>
        </authorList>
    </citation>
    <scope>NUCLEOTIDE SEQUENCE [LARGE SCALE GENOMIC DNA]</scope>
    <source>
        <strain evidence="2">Nsp8</strain>
    </source>
</reference>
<proteinExistence type="predicted"/>
<organism evidence="1 2">
    <name type="scientific">Nitrosospira briensis</name>
    <dbReference type="NCBI Taxonomy" id="35799"/>
    <lineage>
        <taxon>Bacteria</taxon>
        <taxon>Pseudomonadati</taxon>
        <taxon>Pseudomonadota</taxon>
        <taxon>Betaproteobacteria</taxon>
        <taxon>Nitrosomonadales</taxon>
        <taxon>Nitrosomonadaceae</taxon>
        <taxon>Nitrosospira</taxon>
    </lineage>
</organism>
<sequence length="201" mass="22687">MSYEDHVDSLISTVLFLRSIGRNNVHYTFRRFLGLALITVFAVSPSFAGSDKEITVFDEVCLQDIVRKCAEDIQVGTPASRRFLVKDKEPPLNMTRPDPNQSGAAVWIVQWNSALCPGGYNKPSPNDECLPTVETKQTAYQYCYYKVRAEIPSACVRVLRPEVIAESSSKDMRLLLNQFCKTYAEIKEKCDEVLPPAVEKK</sequence>
<evidence type="ECO:0000313" key="1">
    <source>
        <dbReference type="EMBL" id="SFN74913.1"/>
    </source>
</evidence>
<protein>
    <submittedName>
        <fullName evidence="1">Uncharacterized protein</fullName>
    </submittedName>
</protein>
<keyword evidence="2" id="KW-1185">Reference proteome</keyword>
<dbReference type="RefSeq" id="WP_143071930.1">
    <property type="nucleotide sequence ID" value="NZ_FOVJ01000003.1"/>
</dbReference>
<dbReference type="EMBL" id="FOVJ01000003">
    <property type="protein sequence ID" value="SFN74913.1"/>
    <property type="molecule type" value="Genomic_DNA"/>
</dbReference>
<gene>
    <name evidence="1" type="ORF">SAMN05216386_1699</name>
</gene>
<accession>A0A1I5BJM0</accession>
<dbReference type="OrthoDB" id="9885549at2"/>
<dbReference type="Proteomes" id="UP000183107">
    <property type="component" value="Unassembled WGS sequence"/>
</dbReference>
<evidence type="ECO:0000313" key="2">
    <source>
        <dbReference type="Proteomes" id="UP000183107"/>
    </source>
</evidence>
<name>A0A1I5BJM0_9PROT</name>
<dbReference type="AlphaFoldDB" id="A0A1I5BJM0"/>